<keyword evidence="14" id="KW-1185">Reference proteome</keyword>
<dbReference type="InParanoid" id="A0A163KBE7"/>
<dbReference type="EC" id="2.7.11.1" evidence="1"/>
<evidence type="ECO:0000256" key="4">
    <source>
        <dbReference type="ARBA" id="ARBA00022741"/>
    </source>
</evidence>
<evidence type="ECO:0000256" key="3">
    <source>
        <dbReference type="ARBA" id="ARBA00022679"/>
    </source>
</evidence>
<name>A0A163KBE7_ABSGL</name>
<feature type="binding site" evidence="9">
    <location>
        <position position="215"/>
    </location>
    <ligand>
        <name>ATP</name>
        <dbReference type="ChEBI" id="CHEBI:30616"/>
    </ligand>
</feature>
<dbReference type="FunCoup" id="A0A163KBE7">
    <property type="interactions" value="103"/>
</dbReference>
<comment type="catalytic activity">
    <reaction evidence="8">
        <text>L-seryl-[protein] + ATP = O-phospho-L-seryl-[protein] + ADP + H(+)</text>
        <dbReference type="Rhea" id="RHEA:17989"/>
        <dbReference type="Rhea" id="RHEA-COMP:9863"/>
        <dbReference type="Rhea" id="RHEA-COMP:11604"/>
        <dbReference type="ChEBI" id="CHEBI:15378"/>
        <dbReference type="ChEBI" id="CHEBI:29999"/>
        <dbReference type="ChEBI" id="CHEBI:30616"/>
        <dbReference type="ChEBI" id="CHEBI:83421"/>
        <dbReference type="ChEBI" id="CHEBI:456216"/>
        <dbReference type="EC" id="2.7.11.1"/>
    </reaction>
</comment>
<evidence type="ECO:0000256" key="9">
    <source>
        <dbReference type="PROSITE-ProRule" id="PRU10141"/>
    </source>
</evidence>
<evidence type="ECO:0000256" key="11">
    <source>
        <dbReference type="SAM" id="MobiDB-lite"/>
    </source>
</evidence>
<protein>
    <recommendedName>
        <fullName evidence="1">non-specific serine/threonine protein kinase</fullName>
        <ecNumber evidence="1">2.7.11.1</ecNumber>
    </recommendedName>
</protein>
<evidence type="ECO:0000313" key="14">
    <source>
        <dbReference type="Proteomes" id="UP000078561"/>
    </source>
</evidence>
<organism evidence="13">
    <name type="scientific">Absidia glauca</name>
    <name type="common">Pin mould</name>
    <dbReference type="NCBI Taxonomy" id="4829"/>
    <lineage>
        <taxon>Eukaryota</taxon>
        <taxon>Fungi</taxon>
        <taxon>Fungi incertae sedis</taxon>
        <taxon>Mucoromycota</taxon>
        <taxon>Mucoromycotina</taxon>
        <taxon>Mucoromycetes</taxon>
        <taxon>Mucorales</taxon>
        <taxon>Cunninghamellaceae</taxon>
        <taxon>Absidia</taxon>
    </lineage>
</organism>
<dbReference type="InterPro" id="IPR008271">
    <property type="entry name" value="Ser/Thr_kinase_AS"/>
</dbReference>
<feature type="compositionally biased region" description="Low complexity" evidence="11">
    <location>
        <begin position="158"/>
        <end position="169"/>
    </location>
</feature>
<dbReference type="SUPFAM" id="SSF56112">
    <property type="entry name" value="Protein kinase-like (PK-like)"/>
    <property type="match status" value="1"/>
</dbReference>
<evidence type="ECO:0000256" key="8">
    <source>
        <dbReference type="ARBA" id="ARBA00048679"/>
    </source>
</evidence>
<dbReference type="PROSITE" id="PS00107">
    <property type="entry name" value="PROTEIN_KINASE_ATP"/>
    <property type="match status" value="1"/>
</dbReference>
<comment type="similarity">
    <text evidence="10">Belongs to the protein kinase superfamily.</text>
</comment>
<sequence>MRAKSPNQQPCLSSIFLPYNNSCHDCPPSSHCEPPSPPRPAFINNKDTIKTSLHLGKAPAVSTMKIKDLVDPATPRDSTSIPEGYQQRQVVMALNDDTGSTETPLSPGHQFVFKKPVYNHHYHATHYHHLERHDSIFQELKHLFKRNSRRTLSHHRTSSSNSLNDSSSSNYSFGNEFNKDLEQRYGKWGAFVGNGSGGSVRIIRRTLDNKTFAVKEFRPRHAHESERSYIKKITAEFCIGSTLHHDNVIETLDIIQQGPTTFYEIMEYAPHDMFSVVMHSKLSSEEIGCFWRQLLNGVAYLQSMGIGHRDLKLDNLVVDEYNVVKIIDFGTATVVRYPFEQVERQSSGVCGSDPYIAPEQYKGDYNAFMADMWSCGIIFVCMVIRRFAWRIPRASLDKNYQLYLANRNNLLAYIPRYARPTIAHLLTPDPSQRCSMETLLADPWVASISTCTGTLKAHHHCSTGIGRPGVIHTPPALGQSTSPTSLALDYPMF</sequence>
<dbReference type="PANTHER" id="PTHR24343">
    <property type="entry name" value="SERINE/THREONINE KINASE"/>
    <property type="match status" value="1"/>
</dbReference>
<dbReference type="Proteomes" id="UP000078561">
    <property type="component" value="Unassembled WGS sequence"/>
</dbReference>
<gene>
    <name evidence="13" type="primary">ABSGL_11708.1 scaffold 12318</name>
</gene>
<feature type="region of interest" description="Disordered" evidence="11">
    <location>
        <begin position="148"/>
        <end position="169"/>
    </location>
</feature>
<evidence type="ECO:0000256" key="1">
    <source>
        <dbReference type="ARBA" id="ARBA00012513"/>
    </source>
</evidence>
<accession>A0A163KBE7</accession>
<reference evidence="13" key="1">
    <citation type="submission" date="2016-04" db="EMBL/GenBank/DDBJ databases">
        <authorList>
            <person name="Evans L.H."/>
            <person name="Alamgir A."/>
            <person name="Owens N."/>
            <person name="Weber N.D."/>
            <person name="Virtaneva K."/>
            <person name="Barbian K."/>
            <person name="Babar A."/>
            <person name="Rosenke K."/>
        </authorList>
    </citation>
    <scope>NUCLEOTIDE SEQUENCE [LARGE SCALE GENOMIC DNA]</scope>
    <source>
        <strain evidence="13">CBS 101.48</strain>
    </source>
</reference>
<dbReference type="InterPro" id="IPR011009">
    <property type="entry name" value="Kinase-like_dom_sf"/>
</dbReference>
<dbReference type="EMBL" id="LT554473">
    <property type="protein sequence ID" value="SAM05833.1"/>
    <property type="molecule type" value="Genomic_DNA"/>
</dbReference>
<dbReference type="GO" id="GO:0005524">
    <property type="term" value="F:ATP binding"/>
    <property type="evidence" value="ECO:0007669"/>
    <property type="project" value="UniProtKB-UniRule"/>
</dbReference>
<evidence type="ECO:0000259" key="12">
    <source>
        <dbReference type="PROSITE" id="PS50011"/>
    </source>
</evidence>
<dbReference type="CDD" id="cd13994">
    <property type="entry name" value="STKc_HAL4_like"/>
    <property type="match status" value="1"/>
</dbReference>
<keyword evidence="5" id="KW-0418">Kinase</keyword>
<feature type="compositionally biased region" description="Basic residues" evidence="11">
    <location>
        <begin position="148"/>
        <end position="157"/>
    </location>
</feature>
<keyword evidence="6 9" id="KW-0067">ATP-binding</keyword>
<dbReference type="AlphaFoldDB" id="A0A163KBE7"/>
<dbReference type="PROSITE" id="PS00108">
    <property type="entry name" value="PROTEIN_KINASE_ST"/>
    <property type="match status" value="1"/>
</dbReference>
<dbReference type="Gene3D" id="1.10.510.10">
    <property type="entry name" value="Transferase(Phosphotransferase) domain 1"/>
    <property type="match status" value="1"/>
</dbReference>
<comment type="catalytic activity">
    <reaction evidence="7">
        <text>L-threonyl-[protein] + ATP = O-phospho-L-threonyl-[protein] + ADP + H(+)</text>
        <dbReference type="Rhea" id="RHEA:46608"/>
        <dbReference type="Rhea" id="RHEA-COMP:11060"/>
        <dbReference type="Rhea" id="RHEA-COMP:11605"/>
        <dbReference type="ChEBI" id="CHEBI:15378"/>
        <dbReference type="ChEBI" id="CHEBI:30013"/>
        <dbReference type="ChEBI" id="CHEBI:30616"/>
        <dbReference type="ChEBI" id="CHEBI:61977"/>
        <dbReference type="ChEBI" id="CHEBI:456216"/>
        <dbReference type="EC" id="2.7.11.1"/>
    </reaction>
</comment>
<dbReference type="Pfam" id="PF00069">
    <property type="entry name" value="Pkinase"/>
    <property type="match status" value="1"/>
</dbReference>
<dbReference type="InterPro" id="IPR017441">
    <property type="entry name" value="Protein_kinase_ATP_BS"/>
</dbReference>
<evidence type="ECO:0000313" key="13">
    <source>
        <dbReference type="EMBL" id="SAM05833.1"/>
    </source>
</evidence>
<proteinExistence type="inferred from homology"/>
<evidence type="ECO:0000256" key="7">
    <source>
        <dbReference type="ARBA" id="ARBA00047899"/>
    </source>
</evidence>
<evidence type="ECO:0000256" key="6">
    <source>
        <dbReference type="ARBA" id="ARBA00022840"/>
    </source>
</evidence>
<evidence type="ECO:0000256" key="5">
    <source>
        <dbReference type="ARBA" id="ARBA00022777"/>
    </source>
</evidence>
<keyword evidence="3" id="KW-0808">Transferase</keyword>
<evidence type="ECO:0000256" key="10">
    <source>
        <dbReference type="RuleBase" id="RU000304"/>
    </source>
</evidence>
<dbReference type="GO" id="GO:0005829">
    <property type="term" value="C:cytosol"/>
    <property type="evidence" value="ECO:0007669"/>
    <property type="project" value="TreeGrafter"/>
</dbReference>
<dbReference type="SMART" id="SM00220">
    <property type="entry name" value="S_TKc"/>
    <property type="match status" value="1"/>
</dbReference>
<keyword evidence="2 10" id="KW-0723">Serine/threonine-protein kinase</keyword>
<feature type="domain" description="Protein kinase" evidence="12">
    <location>
        <begin position="186"/>
        <end position="445"/>
    </location>
</feature>
<dbReference type="GO" id="GO:0004674">
    <property type="term" value="F:protein serine/threonine kinase activity"/>
    <property type="evidence" value="ECO:0007669"/>
    <property type="project" value="UniProtKB-KW"/>
</dbReference>
<dbReference type="PANTHER" id="PTHR24343:SF137">
    <property type="entry name" value="SERINE_THREONINE-PROTEIN KINASE HRK1"/>
    <property type="match status" value="1"/>
</dbReference>
<evidence type="ECO:0000256" key="2">
    <source>
        <dbReference type="ARBA" id="ARBA00022527"/>
    </source>
</evidence>
<dbReference type="InterPro" id="IPR000719">
    <property type="entry name" value="Prot_kinase_dom"/>
</dbReference>
<dbReference type="STRING" id="4829.A0A163KBE7"/>
<keyword evidence="4 9" id="KW-0547">Nucleotide-binding</keyword>
<dbReference type="OrthoDB" id="6513151at2759"/>
<dbReference type="PROSITE" id="PS50011">
    <property type="entry name" value="PROTEIN_KINASE_DOM"/>
    <property type="match status" value="1"/>
</dbReference>